<evidence type="ECO:0000256" key="4">
    <source>
        <dbReference type="ARBA" id="ARBA00022737"/>
    </source>
</evidence>
<evidence type="ECO:0000256" key="2">
    <source>
        <dbReference type="ARBA" id="ARBA00004123"/>
    </source>
</evidence>
<keyword evidence="9" id="KW-0804">Transcription</keyword>
<evidence type="ECO:0000256" key="8">
    <source>
        <dbReference type="ARBA" id="ARBA00023125"/>
    </source>
</evidence>
<dbReference type="Proteomes" id="UP001153954">
    <property type="component" value="Unassembled WGS sequence"/>
</dbReference>
<dbReference type="GO" id="GO:0000978">
    <property type="term" value="F:RNA polymerase II cis-regulatory region sequence-specific DNA binding"/>
    <property type="evidence" value="ECO:0007669"/>
    <property type="project" value="TreeGrafter"/>
</dbReference>
<dbReference type="FunFam" id="3.30.160.60:FF:000097">
    <property type="entry name" value="Zinc finger protein"/>
    <property type="match status" value="1"/>
</dbReference>
<feature type="domain" description="C2H2-type" evidence="14">
    <location>
        <begin position="566"/>
        <end position="594"/>
    </location>
</feature>
<organism evidence="16 17">
    <name type="scientific">Euphydryas editha</name>
    <name type="common">Edith's checkerspot</name>
    <dbReference type="NCBI Taxonomy" id="104508"/>
    <lineage>
        <taxon>Eukaryota</taxon>
        <taxon>Metazoa</taxon>
        <taxon>Ecdysozoa</taxon>
        <taxon>Arthropoda</taxon>
        <taxon>Hexapoda</taxon>
        <taxon>Insecta</taxon>
        <taxon>Pterygota</taxon>
        <taxon>Neoptera</taxon>
        <taxon>Endopterygota</taxon>
        <taxon>Lepidoptera</taxon>
        <taxon>Glossata</taxon>
        <taxon>Ditrysia</taxon>
        <taxon>Papilionoidea</taxon>
        <taxon>Nymphalidae</taxon>
        <taxon>Nymphalinae</taxon>
        <taxon>Euphydryas</taxon>
    </lineage>
</organism>
<evidence type="ECO:0000259" key="14">
    <source>
        <dbReference type="PROSITE" id="PS50157"/>
    </source>
</evidence>
<evidence type="ECO:0000256" key="7">
    <source>
        <dbReference type="ARBA" id="ARBA00023015"/>
    </source>
</evidence>
<feature type="domain" description="C2H2-type" evidence="14">
    <location>
        <begin position="275"/>
        <end position="297"/>
    </location>
</feature>
<accession>A0AAU9UIH4</accession>
<dbReference type="GO" id="GO:0005634">
    <property type="term" value="C:nucleus"/>
    <property type="evidence" value="ECO:0007669"/>
    <property type="project" value="UniProtKB-SubCell"/>
</dbReference>
<feature type="binding site" evidence="12">
    <location>
        <position position="51"/>
    </location>
    <ligand>
        <name>Zn(2+)</name>
        <dbReference type="ChEBI" id="CHEBI:29105"/>
    </ligand>
</feature>
<evidence type="ECO:0000256" key="1">
    <source>
        <dbReference type="ARBA" id="ARBA00003767"/>
    </source>
</evidence>
<comment type="subcellular location">
    <subcellularLocation>
        <location evidence="2">Nucleus</location>
    </subcellularLocation>
</comment>
<dbReference type="PROSITE" id="PS00028">
    <property type="entry name" value="ZINC_FINGER_C2H2_1"/>
    <property type="match status" value="6"/>
</dbReference>
<protein>
    <submittedName>
        <fullName evidence="16">Uncharacterized protein</fullName>
    </submittedName>
</protein>
<reference evidence="16" key="1">
    <citation type="submission" date="2022-03" db="EMBL/GenBank/DDBJ databases">
        <authorList>
            <person name="Tunstrom K."/>
        </authorList>
    </citation>
    <scope>NUCLEOTIDE SEQUENCE</scope>
</reference>
<feature type="domain" description="C2H2-type" evidence="14">
    <location>
        <begin position="245"/>
        <end position="268"/>
    </location>
</feature>
<dbReference type="Gene3D" id="3.30.160.60">
    <property type="entry name" value="Classic Zinc Finger"/>
    <property type="match status" value="5"/>
</dbReference>
<sequence>MADLKICRICLRTESKVYNYDQHQLKYYYEEVLALKLNEFDILPHYFCFECAMQLHKFHKFKEKSYRGQKILKDMLRKGPITYESIYKLNKAELNLESPLQRVTIFKEFNTTITRIENINLEDDDSFSIEDTDDIIDEKSTSPNVENIKSEQRLANVSLETVEDSYSIDDNCNDDAINTIIETDVHNTDLQTVIGKQKGFKTKNKFKRIILMDGNNWKKIDLTEEQAIQEYRAKADDEKYKSATFKCTNCFKGFSKEEMLKRHNKLRHEESIGQFECYFCRTRFRWKCELRKHLRAHYCRYLCLRCRLVCPVENTAILHEQYHSGVIRKCEYCNEEFRHSSTYYTHLRTHRSQYVCTLCGSSFVSEAGLHQHKRIKHCTNDIESPDDDEDVNTFCARCNIRFETRKAYEEHLFHSALHAEVVVEGIQIECQQRKILGKKMQDKITSLLKTRKFEKVPIKPEIRRNKKIRRKKTKPTTCHQCGEHFSTQAACLKHHMAAHPGTSFYPPNERHICEICGASLAPGSVAVHQNLHTREKVHSCETCGRQFLSNISLKRHMLTHTGEKPFACSLCDKRFTQSNSMKLHYRTFHLKQPYPKRNRRKKIEDKMAISEKCSDGSNTPKKVSEQRTETGANERVNAESIVIAQNEIDYLTLGYQKY</sequence>
<dbReference type="AlphaFoldDB" id="A0AAU9UIH4"/>
<evidence type="ECO:0000256" key="6">
    <source>
        <dbReference type="ARBA" id="ARBA00022833"/>
    </source>
</evidence>
<keyword evidence="6 12" id="KW-0862">Zinc</keyword>
<dbReference type="InterPro" id="IPR036236">
    <property type="entry name" value="Znf_C2H2_sf"/>
</dbReference>
<dbReference type="PANTHER" id="PTHR24384:SF189">
    <property type="entry name" value="C2H2-TYPE DOMAIN-CONTAINING PROTEIN-RELATED"/>
    <property type="match status" value="1"/>
</dbReference>
<comment type="caution">
    <text evidence="16">The sequence shown here is derived from an EMBL/GenBank/DDBJ whole genome shotgun (WGS) entry which is preliminary data.</text>
</comment>
<gene>
    <name evidence="16" type="ORF">EEDITHA_LOCUS13050</name>
</gene>
<keyword evidence="5 11" id="KW-0863">Zinc-finger</keyword>
<dbReference type="InterPro" id="IPR050752">
    <property type="entry name" value="C2H2-ZF_domain"/>
</dbReference>
<feature type="domain" description="C2H2-type" evidence="14">
    <location>
        <begin position="476"/>
        <end position="504"/>
    </location>
</feature>
<feature type="domain" description="ZAD" evidence="15">
    <location>
        <begin position="5"/>
        <end position="75"/>
    </location>
</feature>
<evidence type="ECO:0000256" key="5">
    <source>
        <dbReference type="ARBA" id="ARBA00022771"/>
    </source>
</evidence>
<evidence type="ECO:0000256" key="12">
    <source>
        <dbReference type="PROSITE-ProRule" id="PRU01263"/>
    </source>
</evidence>
<dbReference type="SMART" id="SM00868">
    <property type="entry name" value="zf-AD"/>
    <property type="match status" value="1"/>
</dbReference>
<dbReference type="InterPro" id="IPR013087">
    <property type="entry name" value="Znf_C2H2_type"/>
</dbReference>
<dbReference type="Gene3D" id="3.40.1800.20">
    <property type="match status" value="1"/>
</dbReference>
<evidence type="ECO:0000256" key="3">
    <source>
        <dbReference type="ARBA" id="ARBA00022723"/>
    </source>
</evidence>
<dbReference type="FunFam" id="3.30.160.60:FF:002343">
    <property type="entry name" value="Zinc finger protein 33A"/>
    <property type="match status" value="1"/>
</dbReference>
<dbReference type="GO" id="GO:0008270">
    <property type="term" value="F:zinc ion binding"/>
    <property type="evidence" value="ECO:0007669"/>
    <property type="project" value="UniProtKB-UniRule"/>
</dbReference>
<evidence type="ECO:0000256" key="10">
    <source>
        <dbReference type="ARBA" id="ARBA00023242"/>
    </source>
</evidence>
<name>A0AAU9UIH4_EUPED</name>
<evidence type="ECO:0000256" key="11">
    <source>
        <dbReference type="PROSITE-ProRule" id="PRU00042"/>
    </source>
</evidence>
<feature type="binding site" evidence="12">
    <location>
        <position position="7"/>
    </location>
    <ligand>
        <name>Zn(2+)</name>
        <dbReference type="ChEBI" id="CHEBI:29105"/>
    </ligand>
</feature>
<evidence type="ECO:0000256" key="13">
    <source>
        <dbReference type="SAM" id="MobiDB-lite"/>
    </source>
</evidence>
<dbReference type="PROSITE" id="PS51915">
    <property type="entry name" value="ZAD"/>
    <property type="match status" value="1"/>
</dbReference>
<feature type="binding site" evidence="12">
    <location>
        <position position="10"/>
    </location>
    <ligand>
        <name>Zn(2+)</name>
        <dbReference type="ChEBI" id="CHEBI:29105"/>
    </ligand>
</feature>
<dbReference type="PROSITE" id="PS50157">
    <property type="entry name" value="ZINC_FINGER_C2H2_2"/>
    <property type="match status" value="7"/>
</dbReference>
<keyword evidence="10" id="KW-0539">Nucleus</keyword>
<keyword evidence="17" id="KW-1185">Reference proteome</keyword>
<feature type="domain" description="C2H2-type" evidence="14">
    <location>
        <begin position="354"/>
        <end position="382"/>
    </location>
</feature>
<feature type="domain" description="C2H2-type" evidence="14">
    <location>
        <begin position="538"/>
        <end position="565"/>
    </location>
</feature>
<dbReference type="EMBL" id="CAKOGL010000018">
    <property type="protein sequence ID" value="CAH2097877.1"/>
    <property type="molecule type" value="Genomic_DNA"/>
</dbReference>
<dbReference type="InterPro" id="IPR012934">
    <property type="entry name" value="Znf_AD"/>
</dbReference>
<comment type="function">
    <text evidence="1">May be involved in transcriptional regulation.</text>
</comment>
<feature type="region of interest" description="Disordered" evidence="13">
    <location>
        <begin position="607"/>
        <end position="634"/>
    </location>
</feature>
<keyword evidence="7" id="KW-0805">Transcription regulation</keyword>
<proteinExistence type="predicted"/>
<evidence type="ECO:0000313" key="17">
    <source>
        <dbReference type="Proteomes" id="UP001153954"/>
    </source>
</evidence>
<dbReference type="Pfam" id="PF00096">
    <property type="entry name" value="zf-C2H2"/>
    <property type="match status" value="2"/>
</dbReference>
<keyword evidence="4" id="KW-0677">Repeat</keyword>
<dbReference type="PANTHER" id="PTHR24384">
    <property type="entry name" value="FINGER PUTATIVE TRANSCRIPTION FACTOR FAMILY-RELATED"/>
    <property type="match status" value="1"/>
</dbReference>
<keyword evidence="3 12" id="KW-0479">Metal-binding</keyword>
<feature type="domain" description="C2H2-type" evidence="14">
    <location>
        <begin position="328"/>
        <end position="355"/>
    </location>
</feature>
<dbReference type="SUPFAM" id="SSF57716">
    <property type="entry name" value="Glucocorticoid receptor-like (DNA-binding domain)"/>
    <property type="match status" value="1"/>
</dbReference>
<evidence type="ECO:0000256" key="9">
    <source>
        <dbReference type="ARBA" id="ARBA00023163"/>
    </source>
</evidence>
<dbReference type="SMART" id="SM00355">
    <property type="entry name" value="ZnF_C2H2"/>
    <property type="match status" value="10"/>
</dbReference>
<evidence type="ECO:0000313" key="16">
    <source>
        <dbReference type="EMBL" id="CAH2097877.1"/>
    </source>
</evidence>
<feature type="binding site" evidence="12">
    <location>
        <position position="48"/>
    </location>
    <ligand>
        <name>Zn(2+)</name>
        <dbReference type="ChEBI" id="CHEBI:29105"/>
    </ligand>
</feature>
<evidence type="ECO:0000259" key="15">
    <source>
        <dbReference type="PROSITE" id="PS51915"/>
    </source>
</evidence>
<dbReference type="GO" id="GO:0000981">
    <property type="term" value="F:DNA-binding transcription factor activity, RNA polymerase II-specific"/>
    <property type="evidence" value="ECO:0007669"/>
    <property type="project" value="TreeGrafter"/>
</dbReference>
<keyword evidence="8" id="KW-0238">DNA-binding</keyword>
<dbReference type="SUPFAM" id="SSF57667">
    <property type="entry name" value="beta-beta-alpha zinc fingers"/>
    <property type="match status" value="3"/>
</dbReference>